<keyword evidence="2" id="KW-0732">Signal</keyword>
<name>A0A6G1CZR4_9ORYZ</name>
<evidence type="ECO:0000313" key="4">
    <source>
        <dbReference type="Proteomes" id="UP000479710"/>
    </source>
</evidence>
<reference evidence="3 4" key="1">
    <citation type="submission" date="2019-11" db="EMBL/GenBank/DDBJ databases">
        <title>Whole genome sequence of Oryza granulata.</title>
        <authorList>
            <person name="Li W."/>
        </authorList>
    </citation>
    <scope>NUCLEOTIDE SEQUENCE [LARGE SCALE GENOMIC DNA]</scope>
    <source>
        <strain evidence="4">cv. Menghai</strain>
        <tissue evidence="3">Leaf</tissue>
    </source>
</reference>
<dbReference type="EMBL" id="SPHZ02000008">
    <property type="protein sequence ID" value="KAF0904963.1"/>
    <property type="molecule type" value="Genomic_DNA"/>
</dbReference>
<dbReference type="OrthoDB" id="10528563at2759"/>
<comment type="caution">
    <text evidence="3">The sequence shown here is derived from an EMBL/GenBank/DDBJ whole genome shotgun (WGS) entry which is preliminary data.</text>
</comment>
<accession>A0A6G1CZR4</accession>
<proteinExistence type="predicted"/>
<feature type="region of interest" description="Disordered" evidence="1">
    <location>
        <begin position="49"/>
        <end position="84"/>
    </location>
</feature>
<dbReference type="AlphaFoldDB" id="A0A6G1CZR4"/>
<feature type="chain" id="PRO_5026059758" evidence="2">
    <location>
        <begin position="25"/>
        <end position="84"/>
    </location>
</feature>
<protein>
    <submittedName>
        <fullName evidence="3">Uncharacterized protein</fullName>
    </submittedName>
</protein>
<feature type="signal peptide" evidence="2">
    <location>
        <begin position="1"/>
        <end position="24"/>
    </location>
</feature>
<keyword evidence="4" id="KW-1185">Reference proteome</keyword>
<gene>
    <name evidence="3" type="ORF">E2562_039207</name>
</gene>
<dbReference type="Proteomes" id="UP000479710">
    <property type="component" value="Unassembled WGS sequence"/>
</dbReference>
<evidence type="ECO:0000256" key="1">
    <source>
        <dbReference type="SAM" id="MobiDB-lite"/>
    </source>
</evidence>
<evidence type="ECO:0000313" key="3">
    <source>
        <dbReference type="EMBL" id="KAF0904963.1"/>
    </source>
</evidence>
<organism evidence="3 4">
    <name type="scientific">Oryza meyeriana var. granulata</name>
    <dbReference type="NCBI Taxonomy" id="110450"/>
    <lineage>
        <taxon>Eukaryota</taxon>
        <taxon>Viridiplantae</taxon>
        <taxon>Streptophyta</taxon>
        <taxon>Embryophyta</taxon>
        <taxon>Tracheophyta</taxon>
        <taxon>Spermatophyta</taxon>
        <taxon>Magnoliopsida</taxon>
        <taxon>Liliopsida</taxon>
        <taxon>Poales</taxon>
        <taxon>Poaceae</taxon>
        <taxon>BOP clade</taxon>
        <taxon>Oryzoideae</taxon>
        <taxon>Oryzeae</taxon>
        <taxon>Oryzinae</taxon>
        <taxon>Oryza</taxon>
        <taxon>Oryza meyeriana</taxon>
    </lineage>
</organism>
<sequence length="84" mass="8487">MKLSALLAWLLVAALLLGSSTCSSSRPLAAADGGGDSKAWAGIGEKAAAPARRSLGMRTSSLPPSPFPNKMKATAMPVSPPPKI</sequence>
<evidence type="ECO:0000256" key="2">
    <source>
        <dbReference type="SAM" id="SignalP"/>
    </source>
</evidence>